<reference evidence="2 3" key="1">
    <citation type="journal article" date="2024" name="BMC Biol.">
        <title>Comparative genomics of Ascetosporea gives new insight into the evolutionary basis for animal parasitism in Rhizaria.</title>
        <authorList>
            <person name="Hiltunen Thoren M."/>
            <person name="Onut-Brannstrom I."/>
            <person name="Alfjorden A."/>
            <person name="Peckova H."/>
            <person name="Swords F."/>
            <person name="Hooper C."/>
            <person name="Holzer A.S."/>
            <person name="Bass D."/>
            <person name="Burki F."/>
        </authorList>
    </citation>
    <scope>NUCLEOTIDE SEQUENCE [LARGE SCALE GENOMIC DNA]</scope>
    <source>
        <strain evidence="2">20-A016</strain>
    </source>
</reference>
<feature type="transmembrane region" description="Helical" evidence="1">
    <location>
        <begin position="58"/>
        <end position="75"/>
    </location>
</feature>
<keyword evidence="1" id="KW-0812">Transmembrane</keyword>
<keyword evidence="3" id="KW-1185">Reference proteome</keyword>
<organism evidence="2 3">
    <name type="scientific">Bonamia ostreae</name>
    <dbReference type="NCBI Taxonomy" id="126728"/>
    <lineage>
        <taxon>Eukaryota</taxon>
        <taxon>Sar</taxon>
        <taxon>Rhizaria</taxon>
        <taxon>Endomyxa</taxon>
        <taxon>Ascetosporea</taxon>
        <taxon>Haplosporida</taxon>
        <taxon>Bonamia</taxon>
    </lineage>
</organism>
<dbReference type="Gene3D" id="3.40.1690.20">
    <property type="match status" value="1"/>
</dbReference>
<name>A0ABV2AGC0_9EUKA</name>
<evidence type="ECO:0000256" key="1">
    <source>
        <dbReference type="SAM" id="Phobius"/>
    </source>
</evidence>
<evidence type="ECO:0000313" key="2">
    <source>
        <dbReference type="EMBL" id="MES1918740.1"/>
    </source>
</evidence>
<evidence type="ECO:0008006" key="4">
    <source>
        <dbReference type="Google" id="ProtNLM"/>
    </source>
</evidence>
<accession>A0ABV2AGC0</accession>
<evidence type="ECO:0000313" key="3">
    <source>
        <dbReference type="Proteomes" id="UP001439008"/>
    </source>
</evidence>
<gene>
    <name evidence="2" type="ORF">MHBO_000656</name>
</gene>
<comment type="caution">
    <text evidence="2">The sequence shown here is derived from an EMBL/GenBank/DDBJ whole genome shotgun (WGS) entry which is preliminary data.</text>
</comment>
<proteinExistence type="predicted"/>
<keyword evidence="1" id="KW-1133">Transmembrane helix</keyword>
<dbReference type="EMBL" id="JBDODL010000116">
    <property type="protein sequence ID" value="MES1918740.1"/>
    <property type="molecule type" value="Genomic_DNA"/>
</dbReference>
<protein>
    <recommendedName>
        <fullName evidence="4">LAGLIDADG homing endonuclease</fullName>
    </recommendedName>
</protein>
<keyword evidence="1" id="KW-0472">Membrane</keyword>
<sequence length="199" mass="23345">MFSRSYVKQAIYKTAFALNKTKFGHSLRHFSNKSQYVPNKKYGPSKIQKPRVFTFKRIVVLVLCTVYALAVTIPISNSQMDFYNFAIEFLAVGRVEKLGIFGNRIFVTLRNDDSEKICHSKKKIERNKNALRAIFKESNHVNFVLSHEKVFKYKAFNWFGERRVVFCVESPEDIEENMMLLENALKLPAEKRVKIEYRT</sequence>
<dbReference type="Proteomes" id="UP001439008">
    <property type="component" value="Unassembled WGS sequence"/>
</dbReference>